<accession>A0A4P6MVI0</accession>
<protein>
    <submittedName>
        <fullName evidence="2">Hemerythrin domain-containing protein</fullName>
    </submittedName>
</protein>
<evidence type="ECO:0000313" key="2">
    <source>
        <dbReference type="EMBL" id="QBF47784.1"/>
    </source>
</evidence>
<name>A0A4P6MVI0_9MICO</name>
<keyword evidence="3" id="KW-1185">Reference proteome</keyword>
<reference evidence="2 3" key="1">
    <citation type="submission" date="2019-02" db="EMBL/GenBank/DDBJ databases">
        <title>Genomic data mining of an Antarctic deep-sea actinobacterium, Janibacterlimosus P3-3-X1.</title>
        <authorList>
            <person name="Liao L."/>
            <person name="Chen B."/>
        </authorList>
    </citation>
    <scope>NUCLEOTIDE SEQUENCE [LARGE SCALE GENOMIC DNA]</scope>
    <source>
        <strain evidence="2 3">P3-3-X1</strain>
    </source>
</reference>
<organism evidence="2 3">
    <name type="scientific">Janibacter limosus</name>
    <dbReference type="NCBI Taxonomy" id="53458"/>
    <lineage>
        <taxon>Bacteria</taxon>
        <taxon>Bacillati</taxon>
        <taxon>Actinomycetota</taxon>
        <taxon>Actinomycetes</taxon>
        <taxon>Micrococcales</taxon>
        <taxon>Intrasporangiaceae</taxon>
        <taxon>Janibacter</taxon>
    </lineage>
</organism>
<evidence type="ECO:0000259" key="1">
    <source>
        <dbReference type="Pfam" id="PF01814"/>
    </source>
</evidence>
<dbReference type="OrthoDB" id="3381279at2"/>
<dbReference type="EMBL" id="CP036164">
    <property type="protein sequence ID" value="QBF47784.1"/>
    <property type="molecule type" value="Genomic_DNA"/>
</dbReference>
<dbReference type="STRING" id="1216970.GCA_001570985_01187"/>
<dbReference type="KEGG" id="jli:EXU32_16965"/>
<dbReference type="Gene3D" id="1.20.120.520">
    <property type="entry name" value="nmb1532 protein domain like"/>
    <property type="match status" value="1"/>
</dbReference>
<dbReference type="Proteomes" id="UP000290408">
    <property type="component" value="Chromosome"/>
</dbReference>
<gene>
    <name evidence="2" type="ORF">EXU32_16965</name>
</gene>
<feature type="domain" description="Hemerythrin-like" evidence="1">
    <location>
        <begin position="12"/>
        <end position="124"/>
    </location>
</feature>
<proteinExistence type="predicted"/>
<sequence length="156" mass="17029">MCSYCGCRSIDMIGRFTAEHEELINATGLLRRAAAVGATDEVVELVDEVATLLAPHTDAEEAGLFTVLRRDEDFIPYIDSLCREHATLDELLARLRAGKLDLADRFYADLRSHIEREEDGLFPASLTTLRGDDWDEVDALTAAAVPATSAPPPAAL</sequence>
<dbReference type="Pfam" id="PF01814">
    <property type="entry name" value="Hemerythrin"/>
    <property type="match status" value="1"/>
</dbReference>
<evidence type="ECO:0000313" key="3">
    <source>
        <dbReference type="Proteomes" id="UP000290408"/>
    </source>
</evidence>
<dbReference type="InterPro" id="IPR012312">
    <property type="entry name" value="Hemerythrin-like"/>
</dbReference>
<dbReference type="AlphaFoldDB" id="A0A4P6MVI0"/>